<dbReference type="AlphaFoldDB" id="A0AAV2QEL6"/>
<comment type="caution">
    <text evidence="2">The sequence shown here is derived from an EMBL/GenBank/DDBJ whole genome shotgun (WGS) entry which is preliminary data.</text>
</comment>
<feature type="region of interest" description="Disordered" evidence="1">
    <location>
        <begin position="56"/>
        <end position="84"/>
    </location>
</feature>
<gene>
    <name evidence="2" type="ORF">MNOR_LOCUS12036</name>
</gene>
<proteinExistence type="predicted"/>
<feature type="compositionally biased region" description="Polar residues" evidence="1">
    <location>
        <begin position="68"/>
        <end position="80"/>
    </location>
</feature>
<evidence type="ECO:0000313" key="2">
    <source>
        <dbReference type="EMBL" id="CAL4082950.1"/>
    </source>
</evidence>
<organism evidence="2 3">
    <name type="scientific">Meganyctiphanes norvegica</name>
    <name type="common">Northern krill</name>
    <name type="synonym">Thysanopoda norvegica</name>
    <dbReference type="NCBI Taxonomy" id="48144"/>
    <lineage>
        <taxon>Eukaryota</taxon>
        <taxon>Metazoa</taxon>
        <taxon>Ecdysozoa</taxon>
        <taxon>Arthropoda</taxon>
        <taxon>Crustacea</taxon>
        <taxon>Multicrustacea</taxon>
        <taxon>Malacostraca</taxon>
        <taxon>Eumalacostraca</taxon>
        <taxon>Eucarida</taxon>
        <taxon>Euphausiacea</taxon>
        <taxon>Euphausiidae</taxon>
        <taxon>Meganyctiphanes</taxon>
    </lineage>
</organism>
<sequence>MLFAVRQKGILHCGAYIAPRAVALLSHPIYWWVQVKRSQIAWLNLTGGREILIKSSRNASHSRESRQNSRQPGQMVTTNHARPKDVQNALAIRLGSDFTRR</sequence>
<reference evidence="2 3" key="1">
    <citation type="submission" date="2024-05" db="EMBL/GenBank/DDBJ databases">
        <authorList>
            <person name="Wallberg A."/>
        </authorList>
    </citation>
    <scope>NUCLEOTIDE SEQUENCE [LARGE SCALE GENOMIC DNA]</scope>
</reference>
<evidence type="ECO:0000256" key="1">
    <source>
        <dbReference type="SAM" id="MobiDB-lite"/>
    </source>
</evidence>
<keyword evidence="3" id="KW-1185">Reference proteome</keyword>
<name>A0AAV2QEL6_MEGNR</name>
<accession>A0AAV2QEL6</accession>
<dbReference type="EMBL" id="CAXKWB010006472">
    <property type="protein sequence ID" value="CAL4082950.1"/>
    <property type="molecule type" value="Genomic_DNA"/>
</dbReference>
<dbReference type="Proteomes" id="UP001497623">
    <property type="component" value="Unassembled WGS sequence"/>
</dbReference>
<evidence type="ECO:0000313" key="3">
    <source>
        <dbReference type="Proteomes" id="UP001497623"/>
    </source>
</evidence>
<protein>
    <submittedName>
        <fullName evidence="2">Uncharacterized protein</fullName>
    </submittedName>
</protein>